<feature type="region of interest" description="Disordered" evidence="1">
    <location>
        <begin position="181"/>
        <end position="367"/>
    </location>
</feature>
<protein>
    <submittedName>
        <fullName evidence="2">Uncharacterized protein</fullName>
    </submittedName>
</protein>
<keyword evidence="3" id="KW-1185">Reference proteome</keyword>
<evidence type="ECO:0000313" key="3">
    <source>
        <dbReference type="Proteomes" id="UP000199341"/>
    </source>
</evidence>
<organism evidence="2 3">
    <name type="scientific">Actinacidiphila guanduensis</name>
    <dbReference type="NCBI Taxonomy" id="310781"/>
    <lineage>
        <taxon>Bacteria</taxon>
        <taxon>Bacillati</taxon>
        <taxon>Actinomycetota</taxon>
        <taxon>Actinomycetes</taxon>
        <taxon>Kitasatosporales</taxon>
        <taxon>Streptomycetaceae</taxon>
        <taxon>Actinacidiphila</taxon>
    </lineage>
</organism>
<feature type="region of interest" description="Disordered" evidence="1">
    <location>
        <begin position="414"/>
        <end position="451"/>
    </location>
</feature>
<name>A0A1H0M745_9ACTN</name>
<dbReference type="RefSeq" id="WP_093786908.1">
    <property type="nucleotide sequence ID" value="NZ_FNIE01000012.1"/>
</dbReference>
<feature type="compositionally biased region" description="Low complexity" evidence="1">
    <location>
        <begin position="253"/>
        <end position="265"/>
    </location>
</feature>
<feature type="compositionally biased region" description="Basic and acidic residues" evidence="1">
    <location>
        <begin position="414"/>
        <end position="445"/>
    </location>
</feature>
<dbReference type="EMBL" id="FNIE01000012">
    <property type="protein sequence ID" value="SDO76177.1"/>
    <property type="molecule type" value="Genomic_DNA"/>
</dbReference>
<reference evidence="2 3" key="1">
    <citation type="submission" date="2016-10" db="EMBL/GenBank/DDBJ databases">
        <authorList>
            <person name="de Groot N.N."/>
        </authorList>
    </citation>
    <scope>NUCLEOTIDE SEQUENCE [LARGE SCALE GENOMIC DNA]</scope>
    <source>
        <strain evidence="2 3">CGMCC 4.2022</strain>
    </source>
</reference>
<feature type="compositionally biased region" description="Low complexity" evidence="1">
    <location>
        <begin position="323"/>
        <end position="332"/>
    </location>
</feature>
<accession>A0A1H0M745</accession>
<feature type="region of interest" description="Disordered" evidence="1">
    <location>
        <begin position="1"/>
        <end position="62"/>
    </location>
</feature>
<dbReference type="AlphaFoldDB" id="A0A1H0M745"/>
<feature type="compositionally biased region" description="Gly residues" evidence="1">
    <location>
        <begin position="285"/>
        <end position="298"/>
    </location>
</feature>
<feature type="compositionally biased region" description="Low complexity" evidence="1">
    <location>
        <begin position="273"/>
        <end position="284"/>
    </location>
</feature>
<proteinExistence type="predicted"/>
<feature type="compositionally biased region" description="Low complexity" evidence="1">
    <location>
        <begin position="299"/>
        <end position="308"/>
    </location>
</feature>
<gene>
    <name evidence="2" type="ORF">SAMN05216259_11289</name>
</gene>
<sequence length="451" mass="45376">MPLPGGVESPYENADGSDSRDDQYQPQSYPGGAYVPGSGTVDTGQRIPDMPDVPRVLGNGSGTVSADTTALKVFADNLETIYEDLGTARQKVNDLQPLRAGGEQFVEAQTLTSKITGPRGGEGLQGNYLTSLHALRKALKDTADGIRDIAAKYSTIEELNAKAGSDLTHLIQDAQSDIQKLQSATGDSGTGTGTTTTGTGDTSGVSGSPYGLPYGSGDTSGMSGSPYGASYGGSGDTSGVSGSPYGLPYGEPGDTSGTSGSSYGASYGGSGDTSGVPDSTYPSGASGGPYGTSYGGSGDTSAASGSTYDPSYGDSAATPSMWGALPSAAPSAGKPPAPDDWDDGSSPTYGLTGEPAPVAEGPGPVVHPGEAVRVRLDPSAPQDSDVRVKADDVKVRADGASDPDVRVKADDVRVRADGTPDPDVRVKADGMPDTTLDKGSVREKSTGLPGF</sequence>
<feature type="compositionally biased region" description="Low complexity" evidence="1">
    <location>
        <begin position="353"/>
        <end position="367"/>
    </location>
</feature>
<evidence type="ECO:0000256" key="1">
    <source>
        <dbReference type="SAM" id="MobiDB-lite"/>
    </source>
</evidence>
<dbReference type="Proteomes" id="UP000199341">
    <property type="component" value="Unassembled WGS sequence"/>
</dbReference>
<dbReference type="OrthoDB" id="3616523at2"/>
<feature type="compositionally biased region" description="Low complexity" evidence="1">
    <location>
        <begin position="193"/>
        <end position="229"/>
    </location>
</feature>
<evidence type="ECO:0000313" key="2">
    <source>
        <dbReference type="EMBL" id="SDO76177.1"/>
    </source>
</evidence>
<dbReference type="STRING" id="310781.SAMN05216259_11289"/>